<evidence type="ECO:0000313" key="9">
    <source>
        <dbReference type="Proteomes" id="UP000594261"/>
    </source>
</evidence>
<feature type="domain" description="NAC" evidence="7">
    <location>
        <begin position="2"/>
        <end position="189"/>
    </location>
</feature>
<dbReference type="SUPFAM" id="SSF101941">
    <property type="entry name" value="NAC domain"/>
    <property type="match status" value="1"/>
</dbReference>
<comment type="subcellular location">
    <subcellularLocation>
        <location evidence="1">Nucleus</location>
    </subcellularLocation>
</comment>
<evidence type="ECO:0000313" key="8">
    <source>
        <dbReference type="EnsemblPlants" id="QL12p024328:mrna"/>
    </source>
</evidence>
<evidence type="ECO:0000256" key="5">
    <source>
        <dbReference type="ARBA" id="ARBA00023242"/>
    </source>
</evidence>
<evidence type="ECO:0000256" key="1">
    <source>
        <dbReference type="ARBA" id="ARBA00004123"/>
    </source>
</evidence>
<gene>
    <name evidence="8" type="primary">LOC115970433</name>
</gene>
<dbReference type="KEGG" id="qlo:115970433"/>
<dbReference type="InParanoid" id="A0A7N2N3P5"/>
<dbReference type="AlphaFoldDB" id="A0A7N2N3P5"/>
<dbReference type="Gramene" id="QL12p024328:mrna">
    <property type="protein sequence ID" value="QL12p024328:mrna"/>
    <property type="gene ID" value="QL12p024328"/>
</dbReference>
<reference evidence="8" key="2">
    <citation type="submission" date="2021-01" db="UniProtKB">
        <authorList>
            <consortium name="EnsemblPlants"/>
        </authorList>
    </citation>
    <scope>IDENTIFICATION</scope>
</reference>
<dbReference type="PANTHER" id="PTHR31989">
    <property type="entry name" value="NAC DOMAIN-CONTAINING PROTEIN 82-RELATED"/>
    <property type="match status" value="1"/>
</dbReference>
<evidence type="ECO:0000259" key="7">
    <source>
        <dbReference type="PROSITE" id="PS51005"/>
    </source>
</evidence>
<proteinExistence type="predicted"/>
<dbReference type="OrthoDB" id="1305923at2759"/>
<dbReference type="EnsemblPlants" id="QL12p024328:mrna">
    <property type="protein sequence ID" value="QL12p024328:mrna"/>
    <property type="gene ID" value="QL12p024328"/>
</dbReference>
<name>A0A7N2N3P5_QUELO</name>
<dbReference type="Gene3D" id="2.170.150.80">
    <property type="entry name" value="NAC domain"/>
    <property type="match status" value="1"/>
</dbReference>
<evidence type="ECO:0000256" key="6">
    <source>
        <dbReference type="SAM" id="MobiDB-lite"/>
    </source>
</evidence>
<dbReference type="InterPro" id="IPR036093">
    <property type="entry name" value="NAC_dom_sf"/>
</dbReference>
<evidence type="ECO:0000256" key="4">
    <source>
        <dbReference type="ARBA" id="ARBA00023163"/>
    </source>
</evidence>
<accession>A0A7N2N3P5</accession>
<reference evidence="8 9" key="1">
    <citation type="journal article" date="2016" name="G3 (Bethesda)">
        <title>First Draft Assembly and Annotation of the Genome of a California Endemic Oak Quercus lobata Nee (Fagaceae).</title>
        <authorList>
            <person name="Sork V.L."/>
            <person name="Fitz-Gibbon S.T."/>
            <person name="Puiu D."/>
            <person name="Crepeau M."/>
            <person name="Gugger P.F."/>
            <person name="Sherman R."/>
            <person name="Stevens K."/>
            <person name="Langley C.H."/>
            <person name="Pellegrini M."/>
            <person name="Salzberg S.L."/>
        </authorList>
    </citation>
    <scope>NUCLEOTIDE SEQUENCE [LARGE SCALE GENOMIC DNA]</scope>
    <source>
        <strain evidence="8 9">cv. SW786</strain>
    </source>
</reference>
<keyword evidence="9" id="KW-1185">Reference proteome</keyword>
<dbReference type="InterPro" id="IPR003441">
    <property type="entry name" value="NAC-dom"/>
</dbReference>
<evidence type="ECO:0000256" key="2">
    <source>
        <dbReference type="ARBA" id="ARBA00023015"/>
    </source>
</evidence>
<keyword evidence="5" id="KW-0539">Nucleus</keyword>
<dbReference type="RefSeq" id="XP_030945930.1">
    <property type="nucleotide sequence ID" value="XM_031090070.1"/>
</dbReference>
<dbReference type="GO" id="GO:0003677">
    <property type="term" value="F:DNA binding"/>
    <property type="evidence" value="ECO:0007669"/>
    <property type="project" value="UniProtKB-KW"/>
</dbReference>
<keyword evidence="3" id="KW-0238">DNA-binding</keyword>
<organism evidence="8 9">
    <name type="scientific">Quercus lobata</name>
    <name type="common">Valley oak</name>
    <dbReference type="NCBI Taxonomy" id="97700"/>
    <lineage>
        <taxon>Eukaryota</taxon>
        <taxon>Viridiplantae</taxon>
        <taxon>Streptophyta</taxon>
        <taxon>Embryophyta</taxon>
        <taxon>Tracheophyta</taxon>
        <taxon>Spermatophyta</taxon>
        <taxon>Magnoliopsida</taxon>
        <taxon>eudicotyledons</taxon>
        <taxon>Gunneridae</taxon>
        <taxon>Pentapetalae</taxon>
        <taxon>rosids</taxon>
        <taxon>fabids</taxon>
        <taxon>Fagales</taxon>
        <taxon>Fagaceae</taxon>
        <taxon>Quercus</taxon>
    </lineage>
</organism>
<sequence length="373" mass="42197">MGKGINKIQATVQESLLQHLYNKATGKSDSTTLKLNIPECDLYGDEPCKIWSDHYHHGTGSTTLLLTENNKNNKNNMKKNEELYVFTKLKKKSVKGTRFDRTVGDKGAWKGEDSGVKIYCDDKTSALETETATPPIRVHGLKKRYRYESSSKSVNDDDGRWIMYEYSLDASMLPHAKFPDYVLCRIKKNDEPEKKRKVREPENAKKMKENKGDQRTKPEHIHEKTKVVSLEIQENKQLEPICNNNGIPSAKTTTTNPSKVAAIDAELQPVSDRVIIDLTDDDDHDNSASEDAVVINNIGTTLVVKQLDSKDSPPEKLAIESPKVDESLEEIDWDIAFAEELVEGQSQPMQEPGIEMLPNLLFLEDWLVIKVLK</sequence>
<dbReference type="Pfam" id="PF02365">
    <property type="entry name" value="NAM"/>
    <property type="match status" value="1"/>
</dbReference>
<dbReference type="GeneID" id="115970433"/>
<dbReference type="GO" id="GO:0006355">
    <property type="term" value="P:regulation of DNA-templated transcription"/>
    <property type="evidence" value="ECO:0007669"/>
    <property type="project" value="InterPro"/>
</dbReference>
<protein>
    <recommendedName>
        <fullName evidence="7">NAC domain-containing protein</fullName>
    </recommendedName>
</protein>
<dbReference type="EMBL" id="LRBV02000012">
    <property type="status" value="NOT_ANNOTATED_CDS"/>
    <property type="molecule type" value="Genomic_DNA"/>
</dbReference>
<feature type="region of interest" description="Disordered" evidence="6">
    <location>
        <begin position="192"/>
        <end position="218"/>
    </location>
</feature>
<dbReference type="Proteomes" id="UP000594261">
    <property type="component" value="Chromosome 12"/>
</dbReference>
<keyword evidence="4" id="KW-0804">Transcription</keyword>
<dbReference type="GO" id="GO:0005634">
    <property type="term" value="C:nucleus"/>
    <property type="evidence" value="ECO:0007669"/>
    <property type="project" value="UniProtKB-SubCell"/>
</dbReference>
<evidence type="ECO:0000256" key="3">
    <source>
        <dbReference type="ARBA" id="ARBA00023125"/>
    </source>
</evidence>
<keyword evidence="2" id="KW-0805">Transcription regulation</keyword>
<dbReference type="PROSITE" id="PS51005">
    <property type="entry name" value="NAC"/>
    <property type="match status" value="1"/>
</dbReference>